<organism evidence="2">
    <name type="scientific">Trichodesmium erythraeum (strain IMS101)</name>
    <dbReference type="NCBI Taxonomy" id="203124"/>
    <lineage>
        <taxon>Bacteria</taxon>
        <taxon>Bacillati</taxon>
        <taxon>Cyanobacteriota</taxon>
        <taxon>Cyanophyceae</taxon>
        <taxon>Oscillatoriophycideae</taxon>
        <taxon>Oscillatoriales</taxon>
        <taxon>Microcoleaceae</taxon>
        <taxon>Trichodesmium</taxon>
    </lineage>
</organism>
<dbReference type="Gene3D" id="3.40.50.300">
    <property type="entry name" value="P-loop containing nucleotide triphosphate hydrolases"/>
    <property type="match status" value="1"/>
</dbReference>
<dbReference type="PANTHER" id="PTHR36766">
    <property type="entry name" value="PLANT BROAD-SPECTRUM MILDEW RESISTANCE PROTEIN RPW8"/>
    <property type="match status" value="1"/>
</dbReference>
<dbReference type="InterPro" id="IPR027417">
    <property type="entry name" value="P-loop_NTPase"/>
</dbReference>
<protein>
    <recommendedName>
        <fullName evidence="1">NB-ARC domain-containing protein</fullName>
    </recommendedName>
</protein>
<dbReference type="PRINTS" id="PR00364">
    <property type="entry name" value="DISEASERSIST"/>
</dbReference>
<dbReference type="KEGG" id="ter:Tery_2808"/>
<dbReference type="EMBL" id="CP000393">
    <property type="protein sequence ID" value="ABG51984.1"/>
    <property type="molecule type" value="Genomic_DNA"/>
</dbReference>
<dbReference type="AlphaFoldDB" id="Q110U0"/>
<feature type="domain" description="NB-ARC" evidence="1">
    <location>
        <begin position="133"/>
        <end position="232"/>
    </location>
</feature>
<dbReference type="SUPFAM" id="SSF52540">
    <property type="entry name" value="P-loop containing nucleoside triphosphate hydrolases"/>
    <property type="match status" value="1"/>
</dbReference>
<dbReference type="Pfam" id="PF00931">
    <property type="entry name" value="NB-ARC"/>
    <property type="match status" value="1"/>
</dbReference>
<dbReference type="OrthoDB" id="525952at2"/>
<accession>Q110U0</accession>
<name>Q110U0_TRIEI</name>
<dbReference type="GO" id="GO:0043531">
    <property type="term" value="F:ADP binding"/>
    <property type="evidence" value="ECO:0007669"/>
    <property type="project" value="InterPro"/>
</dbReference>
<proteinExistence type="predicted"/>
<dbReference type="HOGENOM" id="CLU_579667_0_0_3"/>
<dbReference type="eggNOG" id="COG1672">
    <property type="taxonomic scope" value="Bacteria"/>
</dbReference>
<dbReference type="Gene3D" id="1.10.8.430">
    <property type="entry name" value="Helical domain of apoptotic protease-activating factors"/>
    <property type="match status" value="1"/>
</dbReference>
<evidence type="ECO:0000313" key="2">
    <source>
        <dbReference type="EMBL" id="ABG51984.1"/>
    </source>
</evidence>
<dbReference type="RefSeq" id="WP_011612345.1">
    <property type="nucleotide sequence ID" value="NC_008312.1"/>
</dbReference>
<dbReference type="PANTHER" id="PTHR36766:SF30">
    <property type="entry name" value="TIR-NBS TYPE DISEASE RESISTANCE PROTEIN-RELATED"/>
    <property type="match status" value="1"/>
</dbReference>
<evidence type="ECO:0000259" key="1">
    <source>
        <dbReference type="Pfam" id="PF00931"/>
    </source>
</evidence>
<dbReference type="InterPro" id="IPR042197">
    <property type="entry name" value="Apaf_helical"/>
</dbReference>
<sequence length="483" mass="55838">MNERKKSRRGRILTDEGFEKLKNAVNKKFLLDNIESTAIELTEMLSLVIQNKGEFSLNTLKKIWKREENTDIKFIKVIAETFGLKFEDGIDYTYKDDTDNTTEQKTSSSPATAKIDTDIEDYNLQWVGRCDLISELRQNLLGELRIISIVGITGIGKTSLAMQLSVDEHISNYLTSSWVNFYDAPTKTFDVVARQVLGEKLAAQPQLKQDREVLLLTMINELQVRPTLLIMDMLEGVLMPEEKGGYRWKEEESIFADFLGRIILAENMPSRIILTSQYSLPVLIQSRYDDVRLLQVTLKGLTQEESLGLFESWKVNIENNQIKNFLIRIINIYDGHPLALRLIAGDIINEPYDGDFEAFWEDNKLYFEAIESQNINGENFEGKDIIDRVGSRVEETLKRLSVSHIFAYLMLCMGGELECFVEKNAWLLLLCNLPKEEQNLAFETLNKRFLLDRKNFQNKAFYRLHSLIKNVANEYDLDNFEKD</sequence>
<gene>
    <name evidence="2" type="ordered locus">Tery_2808</name>
</gene>
<dbReference type="STRING" id="203124.Tery_2808"/>
<reference evidence="2" key="1">
    <citation type="submission" date="2006-06" db="EMBL/GenBank/DDBJ databases">
        <title>Complete sequence of Trichodesmium erythraeum IMS101.</title>
        <authorList>
            <consortium name="US DOE Joint Genome Institute"/>
            <person name="Copeland A."/>
            <person name="Lucas S."/>
            <person name="Lapidus A."/>
            <person name="Barry K."/>
            <person name="Detter J.C."/>
            <person name="Glavina del Rio T."/>
            <person name="Hammon N."/>
            <person name="Israni S."/>
            <person name="Dalin E."/>
            <person name="Tice H."/>
            <person name="Pitluck S."/>
            <person name="Kiss H."/>
            <person name="Munk A.C."/>
            <person name="Brettin T."/>
            <person name="Bruce D."/>
            <person name="Han C."/>
            <person name="Tapia R."/>
            <person name="Gilna P."/>
            <person name="Schmutz J."/>
            <person name="Larimer F."/>
            <person name="Land M."/>
            <person name="Hauser L."/>
            <person name="Kyrpides N."/>
            <person name="Kim E."/>
            <person name="Richardson P."/>
        </authorList>
    </citation>
    <scope>NUCLEOTIDE SEQUENCE [LARGE SCALE GENOMIC DNA]</scope>
    <source>
        <strain evidence="2">IMS101</strain>
    </source>
</reference>
<dbReference type="InterPro" id="IPR002182">
    <property type="entry name" value="NB-ARC"/>
</dbReference>